<dbReference type="Proteomes" id="UP000030161">
    <property type="component" value="Unassembled WGS sequence"/>
</dbReference>
<name>A0AB34PTJ2_CANAX</name>
<protein>
    <submittedName>
        <fullName evidence="2">Uncharacterized protein</fullName>
    </submittedName>
</protein>
<feature type="compositionally biased region" description="Polar residues" evidence="1">
    <location>
        <begin position="1"/>
        <end position="24"/>
    </location>
</feature>
<evidence type="ECO:0000256" key="1">
    <source>
        <dbReference type="SAM" id="MobiDB-lite"/>
    </source>
</evidence>
<organism evidence="2 3">
    <name type="scientific">Candida albicans P78048</name>
    <dbReference type="NCBI Taxonomy" id="1094989"/>
    <lineage>
        <taxon>Eukaryota</taxon>
        <taxon>Fungi</taxon>
        <taxon>Dikarya</taxon>
        <taxon>Ascomycota</taxon>
        <taxon>Saccharomycotina</taxon>
        <taxon>Pichiomycetes</taxon>
        <taxon>Debaryomycetaceae</taxon>
        <taxon>Candida/Lodderomyces clade</taxon>
        <taxon>Candida</taxon>
    </lineage>
</organism>
<evidence type="ECO:0000313" key="2">
    <source>
        <dbReference type="EMBL" id="KGR12782.1"/>
    </source>
</evidence>
<proteinExistence type="predicted"/>
<comment type="caution">
    <text evidence="2">The sequence shown here is derived from an EMBL/GenBank/DDBJ whole genome shotgun (WGS) entry which is preliminary data.</text>
</comment>
<reference evidence="2 3" key="1">
    <citation type="submission" date="2013-12" db="EMBL/GenBank/DDBJ databases">
        <title>The Genome Sequence of Candida albicans P78048.</title>
        <authorList>
            <consortium name="The Broad Institute Genome Sequencing Platform"/>
            <consortium name="The Broad Institute Genome Sequencing Center for Infectious Disease"/>
            <person name="Cuomo C."/>
            <person name="Bennett R."/>
            <person name="Hirakawa M."/>
            <person name="Noverr M."/>
            <person name="Mitchell A."/>
            <person name="Young S.K."/>
            <person name="Zeng Q."/>
            <person name="Gargeya S."/>
            <person name="Fitzgerald M."/>
            <person name="Abouelleil A."/>
            <person name="Alvarado L."/>
            <person name="Berlin A.M."/>
            <person name="Chapman S.B."/>
            <person name="Dewar J."/>
            <person name="Goldberg J."/>
            <person name="Griggs A."/>
            <person name="Gujja S."/>
            <person name="Hansen M."/>
            <person name="Howarth C."/>
            <person name="Imamovic A."/>
            <person name="Larimer J."/>
            <person name="McCowan C."/>
            <person name="Murphy C."/>
            <person name="Pearson M."/>
            <person name="Priest M."/>
            <person name="Roberts A."/>
            <person name="Saif S."/>
            <person name="Shea T."/>
            <person name="Sykes S."/>
            <person name="Wortman J."/>
            <person name="Nusbaum C."/>
            <person name="Birren B."/>
        </authorList>
    </citation>
    <scope>NUCLEOTIDE SEQUENCE [LARGE SCALE GENOMIC DNA]</scope>
    <source>
        <strain evidence="2 3">P78048</strain>
    </source>
</reference>
<dbReference type="EMBL" id="AJIX01000015">
    <property type="protein sequence ID" value="KGR12782.1"/>
    <property type="molecule type" value="Genomic_DNA"/>
</dbReference>
<gene>
    <name evidence="2" type="ORF">MG3_02868</name>
</gene>
<accession>A0AB34PTJ2</accession>
<sequence>MSESDQLNSTNKRDNTFLSQNQAKTIMADQAQGANPLHGVGL</sequence>
<dbReference type="AlphaFoldDB" id="A0AB34PTJ2"/>
<feature type="region of interest" description="Disordered" evidence="1">
    <location>
        <begin position="1"/>
        <end position="42"/>
    </location>
</feature>
<evidence type="ECO:0000313" key="3">
    <source>
        <dbReference type="Proteomes" id="UP000030161"/>
    </source>
</evidence>